<dbReference type="Proteomes" id="UP000886998">
    <property type="component" value="Unassembled WGS sequence"/>
</dbReference>
<evidence type="ECO:0000256" key="1">
    <source>
        <dbReference type="SAM" id="MobiDB-lite"/>
    </source>
</evidence>
<dbReference type="AlphaFoldDB" id="A0A8X6MBJ1"/>
<evidence type="ECO:0000313" key="3">
    <source>
        <dbReference type="Proteomes" id="UP000886998"/>
    </source>
</evidence>
<dbReference type="EMBL" id="BMAV01025713">
    <property type="protein sequence ID" value="GFS43932.1"/>
    <property type="molecule type" value="Genomic_DNA"/>
</dbReference>
<comment type="caution">
    <text evidence="2">The sequence shown here is derived from an EMBL/GenBank/DDBJ whole genome shotgun (WGS) entry which is preliminary data.</text>
</comment>
<accession>A0A8X6MBJ1</accession>
<protein>
    <submittedName>
        <fullName evidence="2">Uncharacterized protein</fullName>
    </submittedName>
</protein>
<proteinExistence type="predicted"/>
<dbReference type="OrthoDB" id="10533342at2759"/>
<keyword evidence="3" id="KW-1185">Reference proteome</keyword>
<reference evidence="2" key="1">
    <citation type="submission" date="2020-08" db="EMBL/GenBank/DDBJ databases">
        <title>Multicomponent nature underlies the extraordinary mechanical properties of spider dragline silk.</title>
        <authorList>
            <person name="Kono N."/>
            <person name="Nakamura H."/>
            <person name="Mori M."/>
            <person name="Yoshida Y."/>
            <person name="Ohtoshi R."/>
            <person name="Malay A.D."/>
            <person name="Moran D.A.P."/>
            <person name="Tomita M."/>
            <person name="Numata K."/>
            <person name="Arakawa K."/>
        </authorList>
    </citation>
    <scope>NUCLEOTIDE SEQUENCE</scope>
</reference>
<feature type="region of interest" description="Disordered" evidence="1">
    <location>
        <begin position="18"/>
        <end position="49"/>
    </location>
</feature>
<gene>
    <name evidence="2" type="ORF">TNIN_423114</name>
</gene>
<feature type="compositionally biased region" description="Basic and acidic residues" evidence="1">
    <location>
        <begin position="18"/>
        <end position="30"/>
    </location>
</feature>
<organism evidence="2 3">
    <name type="scientific">Trichonephila inaurata madagascariensis</name>
    <dbReference type="NCBI Taxonomy" id="2747483"/>
    <lineage>
        <taxon>Eukaryota</taxon>
        <taxon>Metazoa</taxon>
        <taxon>Ecdysozoa</taxon>
        <taxon>Arthropoda</taxon>
        <taxon>Chelicerata</taxon>
        <taxon>Arachnida</taxon>
        <taxon>Araneae</taxon>
        <taxon>Araneomorphae</taxon>
        <taxon>Entelegynae</taxon>
        <taxon>Araneoidea</taxon>
        <taxon>Nephilidae</taxon>
        <taxon>Trichonephila</taxon>
        <taxon>Trichonephila inaurata</taxon>
    </lineage>
</organism>
<name>A0A8X6MBJ1_9ARAC</name>
<sequence>MGCVSSVFQYGSYLVDESKNEAAPEVKEETENGTGDIPSTQELPSKTVDNETPIKVENVKLEEAADEVNDKTVEPTVTEFERLRETKIEKEKTIKDSGETTEPLHAFHLHLLKYGQILVVFSLSTKTIADSRCALENIESSLGMIGIEFQVWFS</sequence>
<evidence type="ECO:0000313" key="2">
    <source>
        <dbReference type="EMBL" id="GFS43932.1"/>
    </source>
</evidence>